<dbReference type="RefSeq" id="WP_044051041.1">
    <property type="nucleotide sequence ID" value="NZ_CP003984.1"/>
</dbReference>
<dbReference type="InterPro" id="IPR036737">
    <property type="entry name" value="OmpA-like_sf"/>
</dbReference>
<evidence type="ECO:0000313" key="3">
    <source>
        <dbReference type="EMBL" id="AII88507.1"/>
    </source>
</evidence>
<gene>
    <name evidence="3" type="ORF">RCA23_c30070</name>
</gene>
<dbReference type="Proteomes" id="UP000028680">
    <property type="component" value="Chromosome"/>
</dbReference>
<accession>A0AAN0VJP5</accession>
<dbReference type="CDD" id="cd07185">
    <property type="entry name" value="OmpA_C-like"/>
    <property type="match status" value="1"/>
</dbReference>
<dbReference type="GO" id="GO:0016020">
    <property type="term" value="C:membrane"/>
    <property type="evidence" value="ECO:0007669"/>
    <property type="project" value="UniProtKB-UniRule"/>
</dbReference>
<keyword evidence="4" id="KW-1185">Reference proteome</keyword>
<feature type="domain" description="OmpA-like" evidence="2">
    <location>
        <begin position="369"/>
        <end position="488"/>
    </location>
</feature>
<keyword evidence="1" id="KW-0472">Membrane</keyword>
<dbReference type="InterPro" id="IPR006665">
    <property type="entry name" value="OmpA-like"/>
</dbReference>
<dbReference type="SUPFAM" id="SSF103088">
    <property type="entry name" value="OmpA-like"/>
    <property type="match status" value="1"/>
</dbReference>
<dbReference type="AlphaFoldDB" id="A0AAN0VJP5"/>
<dbReference type="SUPFAM" id="SSF53850">
    <property type="entry name" value="Periplasmic binding protein-like II"/>
    <property type="match status" value="1"/>
</dbReference>
<organism evidence="3 4">
    <name type="scientific">Planktomarina temperata RCA23</name>
    <dbReference type="NCBI Taxonomy" id="666509"/>
    <lineage>
        <taxon>Bacteria</taxon>
        <taxon>Pseudomonadati</taxon>
        <taxon>Pseudomonadota</taxon>
        <taxon>Alphaproteobacteria</taxon>
        <taxon>Rhodobacterales</taxon>
        <taxon>Paracoccaceae</taxon>
        <taxon>Planktomarina</taxon>
    </lineage>
</organism>
<evidence type="ECO:0000313" key="4">
    <source>
        <dbReference type="Proteomes" id="UP000028680"/>
    </source>
</evidence>
<protein>
    <recommendedName>
        <fullName evidence="2">OmpA-like domain-containing protein</fullName>
    </recommendedName>
</protein>
<dbReference type="PROSITE" id="PS51123">
    <property type="entry name" value="OMPA_2"/>
    <property type="match status" value="1"/>
</dbReference>
<proteinExistence type="predicted"/>
<reference evidence="3 4" key="1">
    <citation type="journal article" date="2014" name="ISME J.">
        <title>Adaptation of an abundant Roseobacter RCA organism to pelagic systems revealed by genomic and transcriptomic analyses.</title>
        <authorList>
            <person name="Voget S."/>
            <person name="Wemheuer B."/>
            <person name="Brinkhoff T."/>
            <person name="Vollmers J."/>
            <person name="Dietrich S."/>
            <person name="Giebel H.A."/>
            <person name="Beardsley C."/>
            <person name="Sardemann C."/>
            <person name="Bakenhus I."/>
            <person name="Billerbeck S."/>
            <person name="Daniel R."/>
            <person name="Simon M."/>
        </authorList>
    </citation>
    <scope>NUCLEOTIDE SEQUENCE [LARGE SCALE GENOMIC DNA]</scope>
    <source>
        <strain evidence="3 4">RCA23</strain>
    </source>
</reference>
<name>A0AAN0VJP5_9RHOB</name>
<sequence>MACFFGSIGAALADPVEMVLRDGSFSVSGALISFDGENYQIQSEYGQLTLAADMVVCRGAACPAVSASPESIALSSDGSLNSALLMPLIQSFAEHQGYSYQLSKEMPGQVTLFDPENGTALAVFALSDRNSRDAISDILEGRANLALTLRAATQEEQAALNEDMFGSLDHPQNSMVLAWQDLYLYSQPSNPNRFITMSQLVAMLGEEPGLWPLTAGIQYPAFLTGKDDQTQALQQLLRVFEPPRPMPPKGVNTPGRLTVSTDQVAQDTLVQVSLGCDQPMAPADIQAPAHPLQAPIYLIAAPKKMQSITRAFWAFLLTPEAQDAVRTLGFISRSPKKTEIHGQSGLLINAILNTDMDMRTEDLRLAVLNLNGYERMSLAFRFLEGTQIMDADSQSNLQFLKRLFVAGYFEGRDVMFVGFSDSQGSAEGNVQISLDRARAVRATIATLLDDAQLSDGFEVLGLGEGLPLACNDTAWGQNQNRRVEIWLK</sequence>
<evidence type="ECO:0000256" key="1">
    <source>
        <dbReference type="PROSITE-ProRule" id="PRU00473"/>
    </source>
</evidence>
<dbReference type="KEGG" id="ptp:RCA23_c30070"/>
<dbReference type="Gene3D" id="3.30.1330.60">
    <property type="entry name" value="OmpA-like domain"/>
    <property type="match status" value="1"/>
</dbReference>
<dbReference type="EMBL" id="CP003984">
    <property type="protein sequence ID" value="AII88507.1"/>
    <property type="molecule type" value="Genomic_DNA"/>
</dbReference>
<evidence type="ECO:0000259" key="2">
    <source>
        <dbReference type="PROSITE" id="PS51123"/>
    </source>
</evidence>